<dbReference type="GO" id="GO:0030915">
    <property type="term" value="C:Smc5-Smc6 complex"/>
    <property type="evidence" value="ECO:0007669"/>
    <property type="project" value="TreeGrafter"/>
</dbReference>
<reference evidence="11" key="1">
    <citation type="submission" date="2022-03" db="EMBL/GenBank/DDBJ databases">
        <title>A functionally conserved STORR gene fusion in Papaver species that diverged 16.8 million years ago.</title>
        <authorList>
            <person name="Catania T."/>
        </authorList>
    </citation>
    <scope>NUCLEOTIDE SEQUENCE</scope>
    <source>
        <strain evidence="11">S-191538</strain>
    </source>
</reference>
<evidence type="ECO:0000256" key="8">
    <source>
        <dbReference type="ARBA" id="ARBA00023054"/>
    </source>
</evidence>
<dbReference type="PANTHER" id="PTHR45916:SF1">
    <property type="entry name" value="STRUCTURAL MAINTENANCE OF CHROMOSOMES PROTEIN 5"/>
    <property type="match status" value="1"/>
</dbReference>
<keyword evidence="7" id="KW-0067">ATP-binding</keyword>
<organism evidence="11 12">
    <name type="scientific">Papaver nudicaule</name>
    <name type="common">Iceland poppy</name>
    <dbReference type="NCBI Taxonomy" id="74823"/>
    <lineage>
        <taxon>Eukaryota</taxon>
        <taxon>Viridiplantae</taxon>
        <taxon>Streptophyta</taxon>
        <taxon>Embryophyta</taxon>
        <taxon>Tracheophyta</taxon>
        <taxon>Spermatophyta</taxon>
        <taxon>Magnoliopsida</taxon>
        <taxon>Ranunculales</taxon>
        <taxon>Papaveraceae</taxon>
        <taxon>Papaveroideae</taxon>
        <taxon>Papaver</taxon>
    </lineage>
</organism>
<dbReference type="PANTHER" id="PTHR45916">
    <property type="entry name" value="STRUCTURAL MAINTENANCE OF CHROMOSOMES PROTEIN 5"/>
    <property type="match status" value="1"/>
</dbReference>
<dbReference type="GO" id="GO:0000724">
    <property type="term" value="P:double-strand break repair via homologous recombination"/>
    <property type="evidence" value="ECO:0007669"/>
    <property type="project" value="TreeGrafter"/>
</dbReference>
<dbReference type="Proteomes" id="UP001177140">
    <property type="component" value="Unassembled WGS sequence"/>
</dbReference>
<dbReference type="GO" id="GO:0005524">
    <property type="term" value="F:ATP binding"/>
    <property type="evidence" value="ECO:0007669"/>
    <property type="project" value="UniProtKB-KW"/>
</dbReference>
<feature type="coiled-coil region" evidence="10">
    <location>
        <begin position="250"/>
        <end position="298"/>
    </location>
</feature>
<name>A0AA41SED1_PAPNU</name>
<evidence type="ECO:0000256" key="4">
    <source>
        <dbReference type="ARBA" id="ARBA00018687"/>
    </source>
</evidence>
<dbReference type="FunFam" id="3.40.50.300:FF:001301">
    <property type="entry name" value="Structural maintenance of chromosomes 5"/>
    <property type="match status" value="1"/>
</dbReference>
<dbReference type="GO" id="GO:0005634">
    <property type="term" value="C:nucleus"/>
    <property type="evidence" value="ECO:0007669"/>
    <property type="project" value="UniProtKB-SubCell"/>
</dbReference>
<keyword evidence="6" id="KW-0547">Nucleotide-binding</keyword>
<feature type="coiled-coil region" evidence="10">
    <location>
        <begin position="345"/>
        <end position="382"/>
    </location>
</feature>
<keyword evidence="12" id="KW-1185">Reference proteome</keyword>
<protein>
    <recommendedName>
        <fullName evidence="4">Structural maintenance of chromosomes protein 5</fullName>
    </recommendedName>
</protein>
<evidence type="ECO:0000256" key="2">
    <source>
        <dbReference type="ARBA" id="ARBA00004286"/>
    </source>
</evidence>
<dbReference type="SUPFAM" id="SSF52540">
    <property type="entry name" value="P-loop containing nucleoside triphosphate hydrolases"/>
    <property type="match status" value="1"/>
</dbReference>
<evidence type="ECO:0000256" key="10">
    <source>
        <dbReference type="SAM" id="Coils"/>
    </source>
</evidence>
<dbReference type="Gene3D" id="3.40.50.300">
    <property type="entry name" value="P-loop containing nucleotide triphosphate hydrolases"/>
    <property type="match status" value="1"/>
</dbReference>
<comment type="similarity">
    <text evidence="3">Belongs to the SMC family. SMC5 subfamily.</text>
</comment>
<accession>A0AA41SED1</accession>
<keyword evidence="8 10" id="KW-0175">Coiled coil</keyword>
<dbReference type="GO" id="GO:0003697">
    <property type="term" value="F:single-stranded DNA binding"/>
    <property type="evidence" value="ECO:0007669"/>
    <property type="project" value="TreeGrafter"/>
</dbReference>
<evidence type="ECO:0000256" key="7">
    <source>
        <dbReference type="ARBA" id="ARBA00022840"/>
    </source>
</evidence>
<evidence type="ECO:0000256" key="3">
    <source>
        <dbReference type="ARBA" id="ARBA00010171"/>
    </source>
</evidence>
<keyword evidence="5" id="KW-0158">Chromosome</keyword>
<evidence type="ECO:0000313" key="11">
    <source>
        <dbReference type="EMBL" id="MCL7031993.1"/>
    </source>
</evidence>
<comment type="subcellular location">
    <subcellularLocation>
        <location evidence="2">Chromosome</location>
    </subcellularLocation>
    <subcellularLocation>
        <location evidence="1">Nucleus</location>
    </subcellularLocation>
</comment>
<evidence type="ECO:0000256" key="9">
    <source>
        <dbReference type="ARBA" id="ARBA00023242"/>
    </source>
</evidence>
<dbReference type="AlphaFoldDB" id="A0AA41SED1"/>
<evidence type="ECO:0000313" key="12">
    <source>
        <dbReference type="Proteomes" id="UP001177140"/>
    </source>
</evidence>
<dbReference type="InterPro" id="IPR027417">
    <property type="entry name" value="P-loop_NTPase"/>
</dbReference>
<sequence length="548" mass="63071">MLVEGLKQFNVPVLNYTAGRRNVPFQLSEEMHKLGIYSRLDQVFDGPSAVKEVMIDQFGLEHSYIGNMETDRKADQVTQLGISDLWTPENHYRWKKSRYGGHISATVDSVTPSRLILCSADAGKIEKLRSSKRELEDTIADLEENCTVLQSEQRHLEDEAATLQRQLNGIINIIQQEKRKRYEMESRVNQRRLRLDLIVKEDDLETDLKKLNDEAAELNTQRFHLVVGLKDMLIQASLDQRSLAEKYMTSMELEAKIREMERSRKKQEKVVREVSEHLEECECETERSSEELSAAKQHAESIAKITPELSQQFLQMPTTIEELEAAIQDDLSQANSILDMNRNVLDEYERRQKKIEDIAKKLEADGEELKRCMDEIESLKDKWLPMLRNLVAQINETFSRNFQEMAVAGEVSLDERELEFDKYGIFIKVKFRQEGQLQVLSARHQSGGERSVSTILYLVSLQDLTNCPFRVVDEINQGMDPINERKMFQQLVRAASQLNTPQCFLLTPKLLPDLEYSDACSVLTVMNGPWLKGASKVWSSGDSWGTIM</sequence>
<feature type="coiled-coil region" evidence="10">
    <location>
        <begin position="125"/>
        <end position="221"/>
    </location>
</feature>
<evidence type="ECO:0000256" key="6">
    <source>
        <dbReference type="ARBA" id="ARBA00022741"/>
    </source>
</evidence>
<comment type="caution">
    <text evidence="11">The sequence shown here is derived from an EMBL/GenBank/DDBJ whole genome shotgun (WGS) entry which is preliminary data.</text>
</comment>
<dbReference type="EMBL" id="JAJJMA010118251">
    <property type="protein sequence ID" value="MCL7031993.1"/>
    <property type="molecule type" value="Genomic_DNA"/>
</dbReference>
<evidence type="ECO:0000256" key="1">
    <source>
        <dbReference type="ARBA" id="ARBA00004123"/>
    </source>
</evidence>
<keyword evidence="9" id="KW-0539">Nucleus</keyword>
<proteinExistence type="inferred from homology"/>
<gene>
    <name evidence="11" type="ORF">MKW94_005340</name>
</gene>
<evidence type="ECO:0000256" key="5">
    <source>
        <dbReference type="ARBA" id="ARBA00022454"/>
    </source>
</evidence>